<feature type="domain" description="CobB/CobQ-like glutamine amidotransferase" evidence="6">
    <location>
        <begin position="258"/>
        <end position="450"/>
    </location>
</feature>
<dbReference type="SUPFAM" id="SSF52540">
    <property type="entry name" value="P-loop containing nucleoside triphosphate hydrolases"/>
    <property type="match status" value="1"/>
</dbReference>
<comment type="similarity">
    <text evidence="4">Belongs to the CobB/CobQ family. CobQ subfamily.</text>
</comment>
<accession>A0ABZ0RNS9</accession>
<sequence>MKKAKCLSLLGTGSDVGKSFVVAGICRALKQRGYKVAPYKAQNMSNNSYVTLDGLEMGRAQVVQAEACHLEPEVDMNPVLLKPSGDSQSQVVLQGRVIGSRHARDYYKQTDGLFVKAMESLERLRNAHDVVVMEGAGSCAEVNLRSRDIVNFRPAHAVDAPVVLIADIDRGGVFAQVVGSLEVIPFEDRQRVAGIIINRFRGDRSLFEDGVDWIEQRTGLPVLGVLPFGREIAIDSEDGMAIETVVDPGGALPAGTVNIAVLLFPRISNHTDLAALQCTPGVTLHFLSRPRSLQGYDQLILPGSKNVRADLDWLRRSGWETRIREYQASGGRIGGLCGGYQMMGQTIEDPDGVEGSVGVSEGLGLLPVSTVLSADKVLQRSRGIWAGNQQPVFGYEIHMGRTKLPDASVADPAIQALTSGADATQRSEGIYLDEGKLWGSYLHGLFDSGAFRQAYLSSLRPELAFATEETGNQLGAAEDFDAYKQRQYDRLGKHIEANLNMDQLIALLELA</sequence>
<keyword evidence="8" id="KW-1185">Reference proteome</keyword>
<dbReference type="Pfam" id="PF07685">
    <property type="entry name" value="GATase_3"/>
    <property type="match status" value="1"/>
</dbReference>
<evidence type="ECO:0000256" key="3">
    <source>
        <dbReference type="ARBA" id="ARBA00022962"/>
    </source>
</evidence>
<dbReference type="NCBIfam" id="NF001989">
    <property type="entry name" value="PRK00784.1"/>
    <property type="match status" value="1"/>
</dbReference>
<dbReference type="PANTHER" id="PTHR21343:SF1">
    <property type="entry name" value="COBYRIC ACID SYNTHASE"/>
    <property type="match status" value="1"/>
</dbReference>
<dbReference type="CDD" id="cd05389">
    <property type="entry name" value="CobQ_N"/>
    <property type="match status" value="1"/>
</dbReference>
<dbReference type="EMBL" id="CP138858">
    <property type="protein sequence ID" value="WPJ94609.1"/>
    <property type="molecule type" value="Genomic_DNA"/>
</dbReference>
<keyword evidence="3 4" id="KW-0315">Glutamine amidotransferase</keyword>
<feature type="active site" description="Nucleophile" evidence="4">
    <location>
        <position position="337"/>
    </location>
</feature>
<comment type="pathway">
    <text evidence="1 4">Cofactor biosynthesis; adenosylcobalamin biosynthesis.</text>
</comment>
<dbReference type="NCBIfam" id="TIGR00313">
    <property type="entry name" value="cobQ"/>
    <property type="match status" value="1"/>
</dbReference>
<evidence type="ECO:0000313" key="7">
    <source>
        <dbReference type="EMBL" id="WPJ94609.1"/>
    </source>
</evidence>
<dbReference type="Gene3D" id="3.40.50.880">
    <property type="match status" value="1"/>
</dbReference>
<organism evidence="7 8">
    <name type="scientific">Coraliomargarita algicola</name>
    <dbReference type="NCBI Taxonomy" id="3092156"/>
    <lineage>
        <taxon>Bacteria</taxon>
        <taxon>Pseudomonadati</taxon>
        <taxon>Verrucomicrobiota</taxon>
        <taxon>Opitutia</taxon>
        <taxon>Puniceicoccales</taxon>
        <taxon>Coraliomargaritaceae</taxon>
        <taxon>Coraliomargarita</taxon>
    </lineage>
</organism>
<evidence type="ECO:0000313" key="8">
    <source>
        <dbReference type="Proteomes" id="UP001324993"/>
    </source>
</evidence>
<dbReference type="InterPro" id="IPR029062">
    <property type="entry name" value="Class_I_gatase-like"/>
</dbReference>
<keyword evidence="2 4" id="KW-0169">Cobalamin biosynthesis</keyword>
<dbReference type="SUPFAM" id="SSF52317">
    <property type="entry name" value="Class I glutamine amidotransferase-like"/>
    <property type="match status" value="1"/>
</dbReference>
<protein>
    <recommendedName>
        <fullName evidence="4">Cobyric acid synthase</fullName>
    </recommendedName>
</protein>
<evidence type="ECO:0000259" key="5">
    <source>
        <dbReference type="Pfam" id="PF01656"/>
    </source>
</evidence>
<evidence type="ECO:0000256" key="4">
    <source>
        <dbReference type="HAMAP-Rule" id="MF_00028"/>
    </source>
</evidence>
<proteinExistence type="inferred from homology"/>
<dbReference type="Gene3D" id="3.40.50.300">
    <property type="entry name" value="P-loop containing nucleotide triphosphate hydrolases"/>
    <property type="match status" value="1"/>
</dbReference>
<feature type="domain" description="CobQ/CobB/MinD/ParA nucleotide binding" evidence="5">
    <location>
        <begin position="9"/>
        <end position="240"/>
    </location>
</feature>
<dbReference type="RefSeq" id="WP_319831525.1">
    <property type="nucleotide sequence ID" value="NZ_CP138858.1"/>
</dbReference>
<feature type="active site" evidence="4">
    <location>
        <position position="443"/>
    </location>
</feature>
<name>A0ABZ0RNS9_9BACT</name>
<dbReference type="InterPro" id="IPR011698">
    <property type="entry name" value="GATase_3"/>
</dbReference>
<dbReference type="InterPro" id="IPR047045">
    <property type="entry name" value="CobQ_N"/>
</dbReference>
<dbReference type="InterPro" id="IPR027417">
    <property type="entry name" value="P-loop_NTPase"/>
</dbReference>
<dbReference type="InterPro" id="IPR033949">
    <property type="entry name" value="CobQ_GATase1"/>
</dbReference>
<comment type="function">
    <text evidence="4">Catalyzes amidations at positions B, D, E, and G on adenosylcobyrinic A,C-diamide. NH(2) groups are provided by glutamine, and one molecule of ATP is hydrogenolyzed for each amidation.</text>
</comment>
<dbReference type="CDD" id="cd01750">
    <property type="entry name" value="GATase1_CobQ"/>
    <property type="match status" value="1"/>
</dbReference>
<evidence type="ECO:0000256" key="2">
    <source>
        <dbReference type="ARBA" id="ARBA00022573"/>
    </source>
</evidence>
<evidence type="ECO:0000256" key="1">
    <source>
        <dbReference type="ARBA" id="ARBA00004953"/>
    </source>
</evidence>
<dbReference type="InterPro" id="IPR002586">
    <property type="entry name" value="CobQ/CobB/MinD/ParA_Nub-bd_dom"/>
</dbReference>
<evidence type="ECO:0000259" key="6">
    <source>
        <dbReference type="Pfam" id="PF07685"/>
    </source>
</evidence>
<dbReference type="PROSITE" id="PS51274">
    <property type="entry name" value="GATASE_COBBQ"/>
    <property type="match status" value="1"/>
</dbReference>
<reference evidence="7 8" key="1">
    <citation type="submission" date="2023-11" db="EMBL/GenBank/DDBJ databases">
        <title>Coraliomargarita sp. nov., isolated from marine algae.</title>
        <authorList>
            <person name="Lee J.K."/>
            <person name="Baek J.H."/>
            <person name="Kim J.M."/>
            <person name="Choi D.G."/>
            <person name="Jeon C.O."/>
        </authorList>
    </citation>
    <scope>NUCLEOTIDE SEQUENCE [LARGE SCALE GENOMIC DNA]</scope>
    <source>
        <strain evidence="7 8">J2-16</strain>
    </source>
</reference>
<gene>
    <name evidence="4" type="primary">cobQ</name>
    <name evidence="7" type="ORF">SH580_14330</name>
</gene>
<dbReference type="Proteomes" id="UP001324993">
    <property type="component" value="Chromosome"/>
</dbReference>
<dbReference type="HAMAP" id="MF_00028">
    <property type="entry name" value="CobQ"/>
    <property type="match status" value="1"/>
</dbReference>
<dbReference type="InterPro" id="IPR004459">
    <property type="entry name" value="CobQ_synth"/>
</dbReference>
<dbReference type="PANTHER" id="PTHR21343">
    <property type="entry name" value="DETHIOBIOTIN SYNTHETASE"/>
    <property type="match status" value="1"/>
</dbReference>
<dbReference type="Pfam" id="PF01656">
    <property type="entry name" value="CbiA"/>
    <property type="match status" value="1"/>
</dbReference>